<dbReference type="NCBIfam" id="TIGR00431">
    <property type="entry name" value="TruB"/>
    <property type="match status" value="1"/>
</dbReference>
<dbReference type="PANTHER" id="PTHR13767:SF2">
    <property type="entry name" value="PSEUDOURIDYLATE SYNTHASE TRUB1"/>
    <property type="match status" value="1"/>
</dbReference>
<dbReference type="Gene3D" id="2.30.130.10">
    <property type="entry name" value="PUA domain"/>
    <property type="match status" value="1"/>
</dbReference>
<dbReference type="InterPro" id="IPR036974">
    <property type="entry name" value="PUA_sf"/>
</dbReference>
<dbReference type="GO" id="GO:0160148">
    <property type="term" value="F:tRNA pseudouridine(55) synthase activity"/>
    <property type="evidence" value="ECO:0007669"/>
    <property type="project" value="UniProtKB-EC"/>
</dbReference>
<dbReference type="KEGG" id="fia:NA23_06310"/>
<dbReference type="EC" id="5.4.99.25" evidence="5"/>
<evidence type="ECO:0000259" key="7">
    <source>
        <dbReference type="Pfam" id="PF16198"/>
    </source>
</evidence>
<comment type="similarity">
    <text evidence="2 5">Belongs to the pseudouridine synthase TruB family. Type 1 subfamily.</text>
</comment>
<gene>
    <name evidence="5 8" type="primary">truB</name>
    <name evidence="8" type="ORF">NA23_06310</name>
</gene>
<dbReference type="InterPro" id="IPR014780">
    <property type="entry name" value="tRNA_psdUridine_synth_TruB"/>
</dbReference>
<evidence type="ECO:0000313" key="9">
    <source>
        <dbReference type="Proteomes" id="UP000093740"/>
    </source>
</evidence>
<dbReference type="CDD" id="cd02573">
    <property type="entry name" value="PseudoU_synth_EcTruB"/>
    <property type="match status" value="1"/>
</dbReference>
<feature type="domain" description="tRNA pseudouridylate synthase B C-terminal" evidence="7">
    <location>
        <begin position="187"/>
        <end position="221"/>
    </location>
</feature>
<dbReference type="RefSeq" id="WP_052107183.1">
    <property type="nucleotide sequence ID" value="NZ_CP014334.2"/>
</dbReference>
<evidence type="ECO:0000313" key="8">
    <source>
        <dbReference type="EMBL" id="AMW32909.1"/>
    </source>
</evidence>
<sequence length="330" mass="37673">MSRKTWSDVVLPTVSGILLVDKEKGPTSHDVVERIRRLLRIRQVGHAGTLDPFATGLLIVGVGKATRLLEYLQHEDKVYKVKFRLGIITDTFDITGQVMEDHSEEVSKLSEEDVLHAIRSFVGTYKQVPPAYSAKKYQGKKLYELARKGKIINLPPREVTIYDIWGIKISLPEIEFTTKVSSGTYIRSLCMDIGYKLGCGATAVELRRISVGKFVVEDAIMIPEPKNFDSETFENLQRVVLENLIPLERVLDFPKIIVGSQEKVYNGVQPKVEDIMEYETFKKDQLVQLFYNGKLIAIARAERNSDFIETLKRHNRNERIATLLKVFKEE</sequence>
<dbReference type="InterPro" id="IPR020103">
    <property type="entry name" value="PsdUridine_synth_cat_dom_sf"/>
</dbReference>
<evidence type="ECO:0000256" key="4">
    <source>
        <dbReference type="ARBA" id="ARBA00023235"/>
    </source>
</evidence>
<keyword evidence="3 5" id="KW-0819">tRNA processing</keyword>
<evidence type="ECO:0000259" key="6">
    <source>
        <dbReference type="Pfam" id="PF01509"/>
    </source>
</evidence>
<dbReference type="Proteomes" id="UP000093740">
    <property type="component" value="Chromosome"/>
</dbReference>
<name>A0AAI8CLP2_FERIS</name>
<evidence type="ECO:0000256" key="5">
    <source>
        <dbReference type="HAMAP-Rule" id="MF_01080"/>
    </source>
</evidence>
<keyword evidence="4 5" id="KW-0413">Isomerase</keyword>
<dbReference type="GO" id="GO:0031119">
    <property type="term" value="P:tRNA pseudouridine synthesis"/>
    <property type="evidence" value="ECO:0007669"/>
    <property type="project" value="UniProtKB-UniRule"/>
</dbReference>
<dbReference type="InterPro" id="IPR002501">
    <property type="entry name" value="PsdUridine_synth_N"/>
</dbReference>
<protein>
    <recommendedName>
        <fullName evidence="5">tRNA pseudouridine synthase B</fullName>
        <ecNumber evidence="5">5.4.99.25</ecNumber>
    </recommendedName>
    <alternativeName>
        <fullName evidence="5">tRNA pseudouridine(55) synthase</fullName>
        <shortName evidence="5">Psi55 synthase</shortName>
    </alternativeName>
    <alternativeName>
        <fullName evidence="5">tRNA pseudouridylate synthase</fullName>
    </alternativeName>
    <alternativeName>
        <fullName evidence="5">tRNA-uridine isomerase</fullName>
    </alternativeName>
</protein>
<evidence type="ECO:0000256" key="2">
    <source>
        <dbReference type="ARBA" id="ARBA00005642"/>
    </source>
</evidence>
<dbReference type="HAMAP" id="MF_01080">
    <property type="entry name" value="TruB_bact"/>
    <property type="match status" value="1"/>
</dbReference>
<dbReference type="InterPro" id="IPR032819">
    <property type="entry name" value="TruB_C"/>
</dbReference>
<dbReference type="PROSITE" id="PS50890">
    <property type="entry name" value="PUA"/>
    <property type="match status" value="1"/>
</dbReference>
<evidence type="ECO:0000256" key="1">
    <source>
        <dbReference type="ARBA" id="ARBA00000385"/>
    </source>
</evidence>
<dbReference type="Pfam" id="PF01509">
    <property type="entry name" value="TruB_N"/>
    <property type="match status" value="1"/>
</dbReference>
<keyword evidence="9" id="KW-1185">Reference proteome</keyword>
<feature type="active site" description="Nucleophile" evidence="5">
    <location>
        <position position="51"/>
    </location>
</feature>
<dbReference type="PANTHER" id="PTHR13767">
    <property type="entry name" value="TRNA-PSEUDOURIDINE SYNTHASE"/>
    <property type="match status" value="1"/>
</dbReference>
<dbReference type="GO" id="GO:1990481">
    <property type="term" value="P:mRNA pseudouridine synthesis"/>
    <property type="evidence" value="ECO:0007669"/>
    <property type="project" value="TreeGrafter"/>
</dbReference>
<dbReference type="Gene3D" id="3.30.2350.10">
    <property type="entry name" value="Pseudouridine synthase"/>
    <property type="match status" value="1"/>
</dbReference>
<accession>A0AAI8CLP2</accession>
<comment type="function">
    <text evidence="5">Responsible for synthesis of pseudouridine from uracil-55 in the psi GC loop of transfer RNAs.</text>
</comment>
<proteinExistence type="inferred from homology"/>
<feature type="domain" description="Pseudouridine synthase II N-terminal" evidence="6">
    <location>
        <begin position="36"/>
        <end position="186"/>
    </location>
</feature>
<dbReference type="EMBL" id="CP014334">
    <property type="protein sequence ID" value="AMW32909.1"/>
    <property type="molecule type" value="Genomic_DNA"/>
</dbReference>
<dbReference type="CDD" id="cd21905">
    <property type="entry name" value="PUA_TruB_thermotogae"/>
    <property type="match status" value="1"/>
</dbReference>
<dbReference type="GO" id="GO:0003723">
    <property type="term" value="F:RNA binding"/>
    <property type="evidence" value="ECO:0007669"/>
    <property type="project" value="InterPro"/>
</dbReference>
<reference evidence="8 9" key="1">
    <citation type="journal article" date="2015" name="Stand. Genomic Sci.">
        <title>Genome sequence of a native-feather degrading extremely thermophilic Eubacterium, Fervidobacterium islandicum AW-1.</title>
        <authorList>
            <person name="Lee Y.J."/>
            <person name="Jeong H."/>
            <person name="Park G.S."/>
            <person name="Kwak Y."/>
            <person name="Lee S.J."/>
            <person name="Lee S.J."/>
            <person name="Park M.K."/>
            <person name="Kim J.Y."/>
            <person name="Kang H.K."/>
            <person name="Shin J.H."/>
            <person name="Lee D.W."/>
        </authorList>
    </citation>
    <scope>NUCLEOTIDE SEQUENCE [LARGE SCALE GENOMIC DNA]</scope>
    <source>
        <strain evidence="8 9">AW-1</strain>
    </source>
</reference>
<dbReference type="AlphaFoldDB" id="A0AAI8CLP2"/>
<dbReference type="SUPFAM" id="SSF55120">
    <property type="entry name" value="Pseudouridine synthase"/>
    <property type="match status" value="1"/>
</dbReference>
<organism evidence="8 9">
    <name type="scientific">Fervidobacterium islandicum</name>
    <dbReference type="NCBI Taxonomy" id="2423"/>
    <lineage>
        <taxon>Bacteria</taxon>
        <taxon>Thermotogati</taxon>
        <taxon>Thermotogota</taxon>
        <taxon>Thermotogae</taxon>
        <taxon>Thermotogales</taxon>
        <taxon>Fervidobacteriaceae</taxon>
        <taxon>Fervidobacterium</taxon>
    </lineage>
</organism>
<evidence type="ECO:0000256" key="3">
    <source>
        <dbReference type="ARBA" id="ARBA00022694"/>
    </source>
</evidence>
<comment type="catalytic activity">
    <reaction evidence="1 5">
        <text>uridine(55) in tRNA = pseudouridine(55) in tRNA</text>
        <dbReference type="Rhea" id="RHEA:42532"/>
        <dbReference type="Rhea" id="RHEA-COMP:10101"/>
        <dbReference type="Rhea" id="RHEA-COMP:10102"/>
        <dbReference type="ChEBI" id="CHEBI:65314"/>
        <dbReference type="ChEBI" id="CHEBI:65315"/>
        <dbReference type="EC" id="5.4.99.25"/>
    </reaction>
</comment>
<dbReference type="Pfam" id="PF16198">
    <property type="entry name" value="TruB_C_2"/>
    <property type="match status" value="1"/>
</dbReference>